<evidence type="ECO:0000256" key="1">
    <source>
        <dbReference type="ARBA" id="ARBA00022676"/>
    </source>
</evidence>
<evidence type="ECO:0000256" key="2">
    <source>
        <dbReference type="ARBA" id="ARBA00022679"/>
    </source>
</evidence>
<dbReference type="GO" id="GO:0016757">
    <property type="term" value="F:glycosyltransferase activity"/>
    <property type="evidence" value="ECO:0007669"/>
    <property type="project" value="UniProtKB-KW"/>
</dbReference>
<proteinExistence type="predicted"/>
<dbReference type="Proteomes" id="UP000322181">
    <property type="component" value="Unassembled WGS sequence"/>
</dbReference>
<reference evidence="4 5" key="1">
    <citation type="submission" date="2019-09" db="EMBL/GenBank/DDBJ databases">
        <title>Draft genome sequence of various Type strains from the CCUG.</title>
        <authorList>
            <person name="Pineiro-Iglesias B."/>
            <person name="Tunovic T."/>
            <person name="Unosson C."/>
            <person name="Inganas E."/>
            <person name="Ohlen M."/>
            <person name="Cardew S."/>
            <person name="Jensie-Markopoulos S."/>
            <person name="Salva-Serra F."/>
            <person name="Jaen-Luchoro D."/>
            <person name="Karlsson R."/>
            <person name="Svensson-Stadler L."/>
            <person name="Chun J."/>
            <person name="Moore E."/>
        </authorList>
    </citation>
    <scope>NUCLEOTIDE SEQUENCE [LARGE SCALE GENOMIC DNA]</scope>
    <source>
        <strain evidence="4 5">CCUG 53682T</strain>
    </source>
</reference>
<evidence type="ECO:0000313" key="5">
    <source>
        <dbReference type="Proteomes" id="UP000322181"/>
    </source>
</evidence>
<dbReference type="RefSeq" id="WP_150384725.1">
    <property type="nucleotide sequence ID" value="NZ_BAAAFS010000001.1"/>
</dbReference>
<accession>A0A5M9RA29</accession>
<evidence type="ECO:0000259" key="3">
    <source>
        <dbReference type="Pfam" id="PF00534"/>
    </source>
</evidence>
<dbReference type="GO" id="GO:1901135">
    <property type="term" value="P:carbohydrate derivative metabolic process"/>
    <property type="evidence" value="ECO:0007669"/>
    <property type="project" value="UniProtKB-ARBA"/>
</dbReference>
<feature type="domain" description="Glycosyl transferase family 1" evidence="3">
    <location>
        <begin position="173"/>
        <end position="308"/>
    </location>
</feature>
<dbReference type="SUPFAM" id="SSF53756">
    <property type="entry name" value="UDP-Glycosyltransferase/glycogen phosphorylase"/>
    <property type="match status" value="1"/>
</dbReference>
<sequence>MKLLHLINLQGFGGAERLFLEYLKSSSFDNEILCTSNSVNKNIKNEISQLNIRFSNFIGSTTIKYPTFLRKIVLAKKIEKSKADITIVWDFIPRLPYKPKNTTLVYYDHGCSWQYEINEKTISFFKMLDLAIAVSNASKRVMELRFNPSCSINTVINRLPIEPLPSSKMINHEKPITLGVASRLVGLKGIGVAILCIKSLAEQGMDARLIIAGDGEQKNELIELVIKLGLEEKIKFIGYQSDMSRFYSTIDIYISTPVAEAFGLSCIEAMSNGVPVIFPLLNGQPEAVKDKECGIGITPDISVEEYHKATGLNVDFPHDVYDPINDHLAPPKLIDPKKCASEIKNIIKNYDQFSKNALAWSKETMNYDLFIKEFESAIRK</sequence>
<dbReference type="Pfam" id="PF00534">
    <property type="entry name" value="Glycos_transf_1"/>
    <property type="match status" value="1"/>
</dbReference>
<dbReference type="AlphaFoldDB" id="A0A5M9RA29"/>
<keyword evidence="1" id="KW-0328">Glycosyltransferase</keyword>
<dbReference type="PANTHER" id="PTHR12526">
    <property type="entry name" value="GLYCOSYLTRANSFERASE"/>
    <property type="match status" value="1"/>
</dbReference>
<dbReference type="EMBL" id="VXKB01000001">
    <property type="protein sequence ID" value="KAA8717403.1"/>
    <property type="molecule type" value="Genomic_DNA"/>
</dbReference>
<evidence type="ECO:0000313" key="4">
    <source>
        <dbReference type="EMBL" id="KAA8717403.1"/>
    </source>
</evidence>
<dbReference type="Gene3D" id="3.40.50.2000">
    <property type="entry name" value="Glycogen Phosphorylase B"/>
    <property type="match status" value="2"/>
</dbReference>
<dbReference type="InterPro" id="IPR001296">
    <property type="entry name" value="Glyco_trans_1"/>
</dbReference>
<comment type="caution">
    <text evidence="4">The sequence shown here is derived from an EMBL/GenBank/DDBJ whole genome shotgun (WGS) entry which is preliminary data.</text>
</comment>
<organism evidence="4 5">
    <name type="scientific">Morganella psychrotolerans</name>
    <dbReference type="NCBI Taxonomy" id="368603"/>
    <lineage>
        <taxon>Bacteria</taxon>
        <taxon>Pseudomonadati</taxon>
        <taxon>Pseudomonadota</taxon>
        <taxon>Gammaproteobacteria</taxon>
        <taxon>Enterobacterales</taxon>
        <taxon>Morganellaceae</taxon>
        <taxon>Morganella</taxon>
    </lineage>
</organism>
<name>A0A5M9RA29_9GAMM</name>
<dbReference type="PANTHER" id="PTHR12526:SF510">
    <property type="entry name" value="D-INOSITOL 3-PHOSPHATE GLYCOSYLTRANSFERASE"/>
    <property type="match status" value="1"/>
</dbReference>
<protein>
    <submittedName>
        <fullName evidence="4">Glycosyltransferase</fullName>
    </submittedName>
</protein>
<gene>
    <name evidence="4" type="ORF">F4V73_06025</name>
</gene>
<keyword evidence="2 4" id="KW-0808">Transferase</keyword>